<accession>A0A160VJC4</accession>
<comment type="subcellular location">
    <subcellularLocation>
        <location evidence="1">Membrane</location>
    </subcellularLocation>
</comment>
<evidence type="ECO:0000256" key="1">
    <source>
        <dbReference type="ARBA" id="ARBA00004370"/>
    </source>
</evidence>
<evidence type="ECO:0000313" key="5">
    <source>
        <dbReference type="EMBL" id="CUV10762.1"/>
    </source>
</evidence>
<dbReference type="AlphaFoldDB" id="A0A160VJC4"/>
<comment type="similarity">
    <text evidence="2">Belongs to the TolB family.</text>
</comment>
<dbReference type="PANTHER" id="PTHR36842:SF1">
    <property type="entry name" value="PROTEIN TOLB"/>
    <property type="match status" value="1"/>
</dbReference>
<keyword evidence="3" id="KW-0472">Membrane</keyword>
<dbReference type="PANTHER" id="PTHR36842">
    <property type="entry name" value="PROTEIN TOLB HOMOLOG"/>
    <property type="match status" value="1"/>
</dbReference>
<evidence type="ECO:0000256" key="2">
    <source>
        <dbReference type="ARBA" id="ARBA00009820"/>
    </source>
</evidence>
<dbReference type="EMBL" id="FAXC01000489">
    <property type="protein sequence ID" value="CUV10762.1"/>
    <property type="molecule type" value="Genomic_DNA"/>
</dbReference>
<dbReference type="SUPFAM" id="SSF82171">
    <property type="entry name" value="DPP6 N-terminal domain-like"/>
    <property type="match status" value="1"/>
</dbReference>
<dbReference type="InterPro" id="IPR011042">
    <property type="entry name" value="6-blade_b-propeller_TolB-like"/>
</dbReference>
<evidence type="ECO:0000259" key="4">
    <source>
        <dbReference type="Pfam" id="PF01103"/>
    </source>
</evidence>
<gene>
    <name evidence="5" type="ORF">MGWOODY_Mmi214</name>
</gene>
<proteinExistence type="inferred from homology"/>
<sequence>MIDNRKQVRHLLIFITLIYGVCDAQFYFGRNKIQYEHFDWRILKTEHFHIYYYQQEEEIARVAAHILESAYDNLEIKFNHTLWDTVPLMIYSSHIHFQQTNILPMMIPEGVGGFFEHRKGRVVIPYMGDLSVFRNVLVHELAHVFTHSKMMTPARLKLISKPPTIPHWFLEGLAEWWSVGWDTQSEMVIRDRLVQNTLVPLSEVGGYLSYKEGQAFLRWFEGQYGIESIRKLMEDYWIYGTFNECIEHIVGMKFSDLQDEWLHALRHQTANAFAEDVPVVSQESIITRKGVNIFPVLYKDSQNHQHVVYLSSREGFPVIYDQPIYDIKKRRRLARSGQTTDMESVHFLESGMDIFQDKKLVVAVRSNRQDVLQILDLETGEIINTYGRDSLVTIRSPRWSPTGNRIVFSGQDFSGQSDIFILNIEQKQILNLTNDLYTDRDPSFNTNGSNIVFSSDRTKENYNSGMDLFILEINSGDIHLLLADMAQKTFPKWSETDSLKIHYLSDRSGMTNIWSLRQDISQREIFSLRQETDFHTGISQFQALGSDSAVAGVFRDFSYQVAAVQLDSITSLEWTKNQKVIKADKWPKSLGKGDNNTHQPPFKLRYRLDFAQTSVAMDPIYGILGGAQLSLSDQMGNRYIHFLVGNSAQVQSDFADHWNIALTYLNMSRRTNWGLSAFHFANDYFSPYESFYFERTLGVRGAMNFPHTLFRRLEFSTSMWYSSKDNYVDEPETSFLVSNFFSNIHDNALWSVIGPRDGWRTRFTIGPTFDLMKGRYHNITIWLDVRRYWQVIPKITMAHRTMVWINDGRDIRRYYIGGSWGMRGFRLGSIGGRKMVLLNQELRFPFAKRLRMDFGSGPIWIAPIHGALFLDFGNAWEHDLDGFYASTGFGLRGALFGALVLRLDVGFRSLIMNKAPNDKFIQFFFGWDF</sequence>
<feature type="domain" description="Bacterial surface antigen (D15)" evidence="4">
    <location>
        <begin position="751"/>
        <end position="926"/>
    </location>
</feature>
<dbReference type="InterPro" id="IPR000184">
    <property type="entry name" value="Bac_surfAg_D15"/>
</dbReference>
<dbReference type="Gene3D" id="2.40.160.50">
    <property type="entry name" value="membrane protein fhac: a member of the omp85/tpsb transporter family"/>
    <property type="match status" value="1"/>
</dbReference>
<dbReference type="Gene3D" id="2.120.10.30">
    <property type="entry name" value="TolB, C-terminal domain"/>
    <property type="match status" value="1"/>
</dbReference>
<reference evidence="5" key="1">
    <citation type="submission" date="2015-10" db="EMBL/GenBank/DDBJ databases">
        <authorList>
            <person name="Gilbert D.G."/>
        </authorList>
    </citation>
    <scope>NUCLEOTIDE SEQUENCE</scope>
</reference>
<dbReference type="InterPro" id="IPR011659">
    <property type="entry name" value="WD40"/>
</dbReference>
<dbReference type="Pfam" id="PF01103">
    <property type="entry name" value="Omp85"/>
    <property type="match status" value="1"/>
</dbReference>
<dbReference type="Pfam" id="PF07676">
    <property type="entry name" value="PD40"/>
    <property type="match status" value="2"/>
</dbReference>
<evidence type="ECO:0000256" key="3">
    <source>
        <dbReference type="ARBA" id="ARBA00023136"/>
    </source>
</evidence>
<protein>
    <submittedName>
        <fullName evidence="5">TolB protein, periplasmic protein involved in the tonb-independent uptake of group A colicins</fullName>
    </submittedName>
</protein>
<dbReference type="GO" id="GO:0019867">
    <property type="term" value="C:outer membrane"/>
    <property type="evidence" value="ECO:0007669"/>
    <property type="project" value="InterPro"/>
</dbReference>
<name>A0A160VJC4_9ZZZZ</name>
<organism evidence="5">
    <name type="scientific">hydrothermal vent metagenome</name>
    <dbReference type="NCBI Taxonomy" id="652676"/>
    <lineage>
        <taxon>unclassified sequences</taxon>
        <taxon>metagenomes</taxon>
        <taxon>ecological metagenomes</taxon>
    </lineage>
</organism>